<evidence type="ECO:0000313" key="2">
    <source>
        <dbReference type="EMBL" id="PIC27978.1"/>
    </source>
</evidence>
<keyword evidence="3" id="KW-1185">Reference proteome</keyword>
<sequence length="164" mass="18297">MMSTFFTMIILGCGQSTMTVSLLVFQMYKGLLSCSSSLSKSTLEKHKSSLKSLVGQFMTTPIAILPAMLIVLTIVFPFSGAQSELDNLMKRSRKIADFTRYMLMIMSTHSAVNCLVVIFTFPEFRNFVFFWRKKGVTIGQRPPVSIASSGLARPVRNSWTNSVS</sequence>
<proteinExistence type="predicted"/>
<keyword evidence="1" id="KW-0812">Transmembrane</keyword>
<dbReference type="PANTHER" id="PTHR45830:SF12">
    <property type="entry name" value="G_PROTEIN_RECEP_F1_2 DOMAIN-CONTAINING PROTEIN-RELATED"/>
    <property type="match status" value="1"/>
</dbReference>
<comment type="caution">
    <text evidence="2">The sequence shown here is derived from an EMBL/GenBank/DDBJ whole genome shotgun (WGS) entry which is preliminary data.</text>
</comment>
<dbReference type="EMBL" id="PDUG01000005">
    <property type="protein sequence ID" value="PIC27978.1"/>
    <property type="molecule type" value="Genomic_DNA"/>
</dbReference>
<protein>
    <submittedName>
        <fullName evidence="2">Uncharacterized protein</fullName>
    </submittedName>
</protein>
<accession>A0A2G5TL46</accession>
<dbReference type="Proteomes" id="UP000230233">
    <property type="component" value="Chromosome V"/>
</dbReference>
<dbReference type="AlphaFoldDB" id="A0A2G5TL46"/>
<dbReference type="OrthoDB" id="5820226at2759"/>
<gene>
    <name evidence="2" type="primary">Cnig_chr_V.g20053</name>
    <name evidence="2" type="ORF">B9Z55_020053</name>
</gene>
<name>A0A2G5TL46_9PELO</name>
<feature type="transmembrane region" description="Helical" evidence="1">
    <location>
        <begin position="57"/>
        <end position="80"/>
    </location>
</feature>
<organism evidence="2 3">
    <name type="scientific">Caenorhabditis nigoni</name>
    <dbReference type="NCBI Taxonomy" id="1611254"/>
    <lineage>
        <taxon>Eukaryota</taxon>
        <taxon>Metazoa</taxon>
        <taxon>Ecdysozoa</taxon>
        <taxon>Nematoda</taxon>
        <taxon>Chromadorea</taxon>
        <taxon>Rhabditida</taxon>
        <taxon>Rhabditina</taxon>
        <taxon>Rhabditomorpha</taxon>
        <taxon>Rhabditoidea</taxon>
        <taxon>Rhabditidae</taxon>
        <taxon>Peloderinae</taxon>
        <taxon>Caenorhabditis</taxon>
    </lineage>
</organism>
<evidence type="ECO:0000256" key="1">
    <source>
        <dbReference type="SAM" id="Phobius"/>
    </source>
</evidence>
<keyword evidence="1" id="KW-1133">Transmembrane helix</keyword>
<feature type="transmembrane region" description="Helical" evidence="1">
    <location>
        <begin position="101"/>
        <end position="121"/>
    </location>
</feature>
<dbReference type="InterPro" id="IPR019429">
    <property type="entry name" value="7TM_GPCR_serpentine_rcpt_Sri"/>
</dbReference>
<keyword evidence="1" id="KW-0472">Membrane</keyword>
<reference evidence="3" key="1">
    <citation type="submission" date="2017-10" db="EMBL/GenBank/DDBJ databases">
        <title>Rapid genome shrinkage in a self-fertile nematode reveals novel sperm competition proteins.</title>
        <authorList>
            <person name="Yin D."/>
            <person name="Schwarz E.M."/>
            <person name="Thomas C.G."/>
            <person name="Felde R.L."/>
            <person name="Korf I.F."/>
            <person name="Cutter A.D."/>
            <person name="Schartner C.M."/>
            <person name="Ralston E.J."/>
            <person name="Meyer B.J."/>
            <person name="Haag E.S."/>
        </authorList>
    </citation>
    <scope>NUCLEOTIDE SEQUENCE [LARGE SCALE GENOMIC DNA]</scope>
    <source>
        <strain evidence="3">JU1422</strain>
    </source>
</reference>
<dbReference type="PANTHER" id="PTHR45830">
    <property type="entry name" value="SERPENTINE RECEPTOR, CLASS I"/>
    <property type="match status" value="1"/>
</dbReference>
<dbReference type="Pfam" id="PF10327">
    <property type="entry name" value="7TM_GPCR_Sri"/>
    <property type="match status" value="1"/>
</dbReference>
<evidence type="ECO:0000313" key="3">
    <source>
        <dbReference type="Proteomes" id="UP000230233"/>
    </source>
</evidence>